<evidence type="ECO:0000313" key="20">
    <source>
        <dbReference type="Proteomes" id="UP001168640"/>
    </source>
</evidence>
<proteinExistence type="inferred from homology"/>
<dbReference type="Pfam" id="PF00675">
    <property type="entry name" value="Peptidase_M16"/>
    <property type="match status" value="1"/>
</dbReference>
<evidence type="ECO:0000256" key="10">
    <source>
        <dbReference type="ARBA" id="ARBA00023049"/>
    </source>
</evidence>
<feature type="domain" description="Coenzyme PQQ synthesis protein F-like C-terminal lobe" evidence="18">
    <location>
        <begin position="781"/>
        <end position="880"/>
    </location>
</feature>
<dbReference type="InterPro" id="IPR011249">
    <property type="entry name" value="Metalloenz_LuxS/M16"/>
</dbReference>
<feature type="domain" description="Peptidase M16 C-terminal" evidence="16">
    <location>
        <begin position="219"/>
        <end position="396"/>
    </location>
</feature>
<comment type="function">
    <text evidence="2">Endopeptidase that degrades small peptides of less than 7 kDa, such as glucagon and insulin.</text>
</comment>
<organism evidence="19 20">
    <name type="scientific">Marinobacter suaedae</name>
    <dbReference type="NCBI Taxonomy" id="3057675"/>
    <lineage>
        <taxon>Bacteria</taxon>
        <taxon>Pseudomonadati</taxon>
        <taxon>Pseudomonadota</taxon>
        <taxon>Gammaproteobacteria</taxon>
        <taxon>Pseudomonadales</taxon>
        <taxon>Marinobacteraceae</taxon>
        <taxon>Marinobacter</taxon>
    </lineage>
</organism>
<dbReference type="SUPFAM" id="SSF63411">
    <property type="entry name" value="LuxS/MPP-like metallohydrolase"/>
    <property type="match status" value="4"/>
</dbReference>
<evidence type="ECO:0000256" key="13">
    <source>
        <dbReference type="ARBA" id="ARBA00033450"/>
    </source>
</evidence>
<keyword evidence="9" id="KW-0862">Zinc</keyword>
<dbReference type="Gene3D" id="3.30.830.10">
    <property type="entry name" value="Metalloenzyme, LuxS/M16 peptidase-like"/>
    <property type="match status" value="4"/>
</dbReference>
<evidence type="ECO:0000256" key="14">
    <source>
        <dbReference type="RuleBase" id="RU004447"/>
    </source>
</evidence>
<dbReference type="Pfam" id="PF22456">
    <property type="entry name" value="PqqF-like_C_4"/>
    <property type="match status" value="1"/>
</dbReference>
<keyword evidence="8" id="KW-0378">Hydrolase</keyword>
<evidence type="ECO:0000256" key="8">
    <source>
        <dbReference type="ARBA" id="ARBA00022801"/>
    </source>
</evidence>
<accession>A0ABT8VVZ7</accession>
<reference evidence="19" key="1">
    <citation type="submission" date="2023-07" db="EMBL/GenBank/DDBJ databases">
        <title>Marinobacter sp. chi1 genome sequencing and assembly.</title>
        <authorList>
            <person name="Park S."/>
        </authorList>
    </citation>
    <scope>NUCLEOTIDE SEQUENCE</scope>
    <source>
        <strain evidence="19">Chi1</strain>
    </source>
</reference>
<evidence type="ECO:0000256" key="9">
    <source>
        <dbReference type="ARBA" id="ARBA00022833"/>
    </source>
</evidence>
<dbReference type="InterPro" id="IPR011765">
    <property type="entry name" value="Pept_M16_N"/>
</dbReference>
<evidence type="ECO:0000256" key="3">
    <source>
        <dbReference type="ARBA" id="ARBA00007261"/>
    </source>
</evidence>
<evidence type="ECO:0000256" key="4">
    <source>
        <dbReference type="ARBA" id="ARBA00012449"/>
    </source>
</evidence>
<feature type="domain" description="Peptidase M16 middle/third" evidence="17">
    <location>
        <begin position="402"/>
        <end position="679"/>
    </location>
</feature>
<dbReference type="InterPro" id="IPR032632">
    <property type="entry name" value="Peptidase_M16_M"/>
</dbReference>
<dbReference type="Pfam" id="PF05193">
    <property type="entry name" value="Peptidase_M16_C"/>
    <property type="match status" value="1"/>
</dbReference>
<dbReference type="Proteomes" id="UP001168640">
    <property type="component" value="Unassembled WGS sequence"/>
</dbReference>
<dbReference type="RefSeq" id="WP_302908390.1">
    <property type="nucleotide sequence ID" value="NZ_JAUMIS010000001.1"/>
</dbReference>
<dbReference type="InterPro" id="IPR007863">
    <property type="entry name" value="Peptidase_M16_C"/>
</dbReference>
<comment type="cofactor">
    <cofactor evidence="1">
        <name>Zn(2+)</name>
        <dbReference type="ChEBI" id="CHEBI:29105"/>
    </cofactor>
</comment>
<evidence type="ECO:0000256" key="5">
    <source>
        <dbReference type="ARBA" id="ARBA00017565"/>
    </source>
</evidence>
<dbReference type="EC" id="3.4.24.55" evidence="4"/>
<dbReference type="EMBL" id="JAUMIS010000001">
    <property type="protein sequence ID" value="MDO3720113.1"/>
    <property type="molecule type" value="Genomic_DNA"/>
</dbReference>
<dbReference type="PANTHER" id="PTHR43690">
    <property type="entry name" value="NARDILYSIN"/>
    <property type="match status" value="1"/>
</dbReference>
<evidence type="ECO:0000256" key="11">
    <source>
        <dbReference type="ARBA" id="ARBA00029597"/>
    </source>
</evidence>
<protein>
    <recommendedName>
        <fullName evidence="5">Protease 3</fullName>
        <ecNumber evidence="4">3.4.24.55</ecNumber>
    </recommendedName>
    <alternativeName>
        <fullName evidence="13">Pitrilysin</fullName>
    </alternativeName>
    <alternativeName>
        <fullName evidence="12">Protease III</fullName>
    </alternativeName>
    <alternativeName>
        <fullName evidence="11">Protease pi</fullName>
    </alternativeName>
</protein>
<dbReference type="PANTHER" id="PTHR43690:SF18">
    <property type="entry name" value="INSULIN-DEGRADING ENZYME-RELATED"/>
    <property type="match status" value="1"/>
</dbReference>
<dbReference type="InterPro" id="IPR001431">
    <property type="entry name" value="Pept_M16_Zn_BS"/>
</dbReference>
<comment type="similarity">
    <text evidence="3 14">Belongs to the peptidase M16 family.</text>
</comment>
<evidence type="ECO:0000256" key="6">
    <source>
        <dbReference type="ARBA" id="ARBA00022670"/>
    </source>
</evidence>
<evidence type="ECO:0000259" key="17">
    <source>
        <dbReference type="Pfam" id="PF16187"/>
    </source>
</evidence>
<dbReference type="PROSITE" id="PS00143">
    <property type="entry name" value="INSULINASE"/>
    <property type="match status" value="1"/>
</dbReference>
<evidence type="ECO:0000256" key="1">
    <source>
        <dbReference type="ARBA" id="ARBA00001947"/>
    </source>
</evidence>
<dbReference type="InterPro" id="IPR054734">
    <property type="entry name" value="PqqF-like_C_4"/>
</dbReference>
<evidence type="ECO:0000259" key="15">
    <source>
        <dbReference type="Pfam" id="PF00675"/>
    </source>
</evidence>
<evidence type="ECO:0000259" key="18">
    <source>
        <dbReference type="Pfam" id="PF22456"/>
    </source>
</evidence>
<dbReference type="InterPro" id="IPR050626">
    <property type="entry name" value="Peptidase_M16"/>
</dbReference>
<evidence type="ECO:0000256" key="2">
    <source>
        <dbReference type="ARBA" id="ARBA00002184"/>
    </source>
</evidence>
<keyword evidence="7" id="KW-0479">Metal-binding</keyword>
<comment type="caution">
    <text evidence="19">The sequence shown here is derived from an EMBL/GenBank/DDBJ whole genome shotgun (WGS) entry which is preliminary data.</text>
</comment>
<keyword evidence="6" id="KW-0645">Protease</keyword>
<feature type="domain" description="Peptidase M16 N-terminal" evidence="15">
    <location>
        <begin position="58"/>
        <end position="194"/>
    </location>
</feature>
<dbReference type="Pfam" id="PF16187">
    <property type="entry name" value="Peptidase_M16_M"/>
    <property type="match status" value="1"/>
</dbReference>
<keyword evidence="10" id="KW-0482">Metalloprotease</keyword>
<keyword evidence="20" id="KW-1185">Reference proteome</keyword>
<evidence type="ECO:0000259" key="16">
    <source>
        <dbReference type="Pfam" id="PF05193"/>
    </source>
</evidence>
<name>A0ABT8VVZ7_9GAMM</name>
<evidence type="ECO:0000256" key="7">
    <source>
        <dbReference type="ARBA" id="ARBA00022723"/>
    </source>
</evidence>
<evidence type="ECO:0000313" key="19">
    <source>
        <dbReference type="EMBL" id="MDO3720113.1"/>
    </source>
</evidence>
<sequence length="955" mass="107235">MSTGTRREVSMHRTLIQTLTLLTLLIVSSLAIATEQLKKSPNDNNQYRLLELDNGLRAILVSDPDADKAAASMNVAVGSGNDPSGREGMAHFLEHMLFLGTEKYPEAGEYQQFIKSHGGSHNAFTAFQDTNYFFDVEARFLEPALDRFAQQFSAPLFTADLVDRERNAVHSEYTSKLKEDGRRFYSVKKATSNPEHAFSQFAVGNLSTLENTEENPLRPDLIQFWKDHYSANVMTLAVYGPQSLDDLERMVHPRFSAIENRQLTVMEHPAPLYPESQLPAKVTADAIKDVRTLNLSFPIPSQDDNYRTKPASYVANLLGHEGPGSLFDVLKRAGLVESLSAGLGMDTGSNATLEINMALTPKGLKYHEDILPLVFDYIDAIREAGITEQYFQEMQQVARMDFRFREQRDPVQEAMSLASQLRHYPYEDVLSAPWLIERYAPEQYKAILDELTPDNVMVFVLAPDPELAAPRETRWYNTPWQLTELSTEELTADAPEVLASQLRMPAANPFIAENLDMITGDTMPEPVLLGSQDGLDIWYARDTRFGTPKANVYLSLRTPAARASARSSVLTTLLVDAVNTNLNAWAYSARLAGLDYSVYPHLRGVTVRVGGYSDKLHSLLFRILTQLSDPTLTEQRFEIARQNLVDSLENKAKNRPVEQTSEFIQTALLEGVWSTEDKLIAAQQVSLDELNSFSQALFSQVDPVMLTHGNLTRSSALNLAAQVRALILDDNAITEVERSRVRQLPANETEVSISVNHPDTGYTLYMQGSDTSYEERARFRLLAQIISSPFYETIRTQQQLGYIVYATPFEMLETPALGFVVQSPTASNQQIDEAVREFSAAFEDRLNSLDDASLTREKQAVISKLLERDRQLGDISSRYWQEIDRSNDQFDSREQLADAVRKVSREELLETYRHAVLERDHSLRVVTGKEQTNADSELVRLMSLPPVTAQSGAGA</sequence>
<evidence type="ECO:0000256" key="12">
    <source>
        <dbReference type="ARBA" id="ARBA00031184"/>
    </source>
</evidence>
<gene>
    <name evidence="19" type="ORF">QVZ43_00155</name>
</gene>